<dbReference type="GO" id="GO:0046872">
    <property type="term" value="F:metal ion binding"/>
    <property type="evidence" value="ECO:0007669"/>
    <property type="project" value="UniProtKB-UniRule"/>
</dbReference>
<dbReference type="Pfam" id="PF20143">
    <property type="entry name" value="NAD_kinase_C"/>
    <property type="match status" value="1"/>
</dbReference>
<comment type="cofactor">
    <cofactor evidence="6">
        <name>a divalent metal cation</name>
        <dbReference type="ChEBI" id="CHEBI:60240"/>
    </cofactor>
</comment>
<evidence type="ECO:0000256" key="5">
    <source>
        <dbReference type="ARBA" id="ARBA00047925"/>
    </source>
</evidence>
<dbReference type="HAMAP" id="MF_00361">
    <property type="entry name" value="NAD_kinase"/>
    <property type="match status" value="1"/>
</dbReference>
<dbReference type="GO" id="GO:0003951">
    <property type="term" value="F:NAD+ kinase activity"/>
    <property type="evidence" value="ECO:0007669"/>
    <property type="project" value="UniProtKB-UniRule"/>
</dbReference>
<dbReference type="Gene3D" id="2.60.200.30">
    <property type="entry name" value="Probable inorganic polyphosphate/atp-NAD kinase, domain 2"/>
    <property type="match status" value="1"/>
</dbReference>
<evidence type="ECO:0000313" key="7">
    <source>
        <dbReference type="EMBL" id="CRL32786.1"/>
    </source>
</evidence>
<comment type="subcellular location">
    <subcellularLocation>
        <location evidence="6">Cytoplasm</location>
    </subcellularLocation>
</comment>
<dbReference type="EC" id="2.7.1.23" evidence="6"/>
<dbReference type="Gene3D" id="3.40.50.10330">
    <property type="entry name" value="Probable inorganic polyphosphate/atp-NAD kinase, domain 1"/>
    <property type="match status" value="1"/>
</dbReference>
<evidence type="ECO:0000256" key="4">
    <source>
        <dbReference type="ARBA" id="ARBA00023027"/>
    </source>
</evidence>
<keyword evidence="9" id="KW-1185">Reference proteome</keyword>
<evidence type="ECO:0000313" key="9">
    <source>
        <dbReference type="Proteomes" id="UP000049828"/>
    </source>
</evidence>
<dbReference type="GeneID" id="75163839"/>
<keyword evidence="2 6" id="KW-0418">Kinase</keyword>
<dbReference type="SUPFAM" id="SSF111331">
    <property type="entry name" value="NAD kinase/diacylglycerol kinase-like"/>
    <property type="match status" value="1"/>
</dbReference>
<dbReference type="GO" id="GO:0005737">
    <property type="term" value="C:cytoplasm"/>
    <property type="evidence" value="ECO:0007669"/>
    <property type="project" value="UniProtKB-SubCell"/>
</dbReference>
<dbReference type="PANTHER" id="PTHR20275:SF0">
    <property type="entry name" value="NAD KINASE"/>
    <property type="match status" value="1"/>
</dbReference>
<feature type="binding site" evidence="6">
    <location>
        <begin position="188"/>
        <end position="193"/>
    </location>
    <ligand>
        <name>NAD(+)</name>
        <dbReference type="ChEBI" id="CHEBI:57540"/>
    </ligand>
</feature>
<evidence type="ECO:0000313" key="10">
    <source>
        <dbReference type="Proteomes" id="UP000095395"/>
    </source>
</evidence>
<reference evidence="7" key="1">
    <citation type="submission" date="2015-05" db="EMBL/GenBank/DDBJ databases">
        <authorList>
            <person name="Wang D.B."/>
            <person name="Wang M."/>
        </authorList>
    </citation>
    <scope>NUCLEOTIDE SEQUENCE [LARGE SCALE GENOMIC DNA]</scope>
    <source>
        <strain evidence="7">L1-83</strain>
    </source>
</reference>
<dbReference type="InterPro" id="IPR002504">
    <property type="entry name" value="NADK"/>
</dbReference>
<dbReference type="InterPro" id="IPR017438">
    <property type="entry name" value="ATP-NAD_kinase_N"/>
</dbReference>
<reference evidence="9" key="2">
    <citation type="submission" date="2015-05" db="EMBL/GenBank/DDBJ databases">
        <authorList>
            <consortium name="Pathogen Informatics"/>
        </authorList>
    </citation>
    <scope>NUCLEOTIDE SEQUENCE [LARGE SCALE GENOMIC DNA]</scope>
    <source>
        <strain evidence="8 10">2789STDY5608835</strain>
        <strain evidence="9">L1-83</strain>
    </source>
</reference>
<dbReference type="EMBL" id="CVRS01000016">
    <property type="protein sequence ID" value="CRL32786.1"/>
    <property type="molecule type" value="Genomic_DNA"/>
</dbReference>
<dbReference type="InterPro" id="IPR017437">
    <property type="entry name" value="ATP-NAD_kinase_PpnK-typ_C"/>
</dbReference>
<sequence length="293" mass="32093">MGNWTNNMKHFLIITNAFKDKNLKLTNEIKGYIEKKGGSCQCFTSTGDDAKHAAPEADAVAPETECVLVLGGDGTLIRAASKLVEQNMALIGVNLGTLGYLCELEESNVFTAVDELMEEHYTVEKRMMLCGYGIKQSEKTERKVALNDIVIHRTGALSVVNLIVFVNGEYLNTFRADGIIISTPTGSTGYNMSAGGPIVDPKASMIIITPINAHNLNSRSIVIGAEDEVMIEIGERRSQKDETVEVSFDGDNAVGLEVGDKFLIRKADSTTRICKLNNMSFLEILRKKMKAYT</sequence>
<evidence type="ECO:0000313" key="8">
    <source>
        <dbReference type="EMBL" id="CUN45909.1"/>
    </source>
</evidence>
<dbReference type="EMBL" id="CYYR01000002">
    <property type="protein sequence ID" value="CUN45909.1"/>
    <property type="molecule type" value="Genomic_DNA"/>
</dbReference>
<evidence type="ECO:0000256" key="1">
    <source>
        <dbReference type="ARBA" id="ARBA00022679"/>
    </source>
</evidence>
<feature type="binding site" evidence="6">
    <location>
        <position position="78"/>
    </location>
    <ligand>
        <name>NAD(+)</name>
        <dbReference type="ChEBI" id="CHEBI:57540"/>
    </ligand>
</feature>
<evidence type="ECO:0000256" key="2">
    <source>
        <dbReference type="ARBA" id="ARBA00022777"/>
    </source>
</evidence>
<dbReference type="RefSeq" id="WP_007887378.1">
    <property type="nucleotide sequence ID" value="NZ_CVRS01000016.1"/>
</dbReference>
<protein>
    <recommendedName>
        <fullName evidence="6">NAD kinase</fullName>
        <ecNumber evidence="6">2.7.1.23</ecNumber>
    </recommendedName>
    <alternativeName>
        <fullName evidence="6">ATP-dependent NAD kinase</fullName>
    </alternativeName>
</protein>
<keyword evidence="4 6" id="KW-0520">NAD</keyword>
<accession>A0A0M6WCC9</accession>
<dbReference type="PANTHER" id="PTHR20275">
    <property type="entry name" value="NAD KINASE"/>
    <property type="match status" value="1"/>
</dbReference>
<feature type="active site" description="Proton acceptor" evidence="6">
    <location>
        <position position="73"/>
    </location>
</feature>
<evidence type="ECO:0000256" key="6">
    <source>
        <dbReference type="HAMAP-Rule" id="MF_00361"/>
    </source>
</evidence>
<comment type="catalytic activity">
    <reaction evidence="5 6">
        <text>NAD(+) + ATP = ADP + NADP(+) + H(+)</text>
        <dbReference type="Rhea" id="RHEA:18629"/>
        <dbReference type="ChEBI" id="CHEBI:15378"/>
        <dbReference type="ChEBI" id="CHEBI:30616"/>
        <dbReference type="ChEBI" id="CHEBI:57540"/>
        <dbReference type="ChEBI" id="CHEBI:58349"/>
        <dbReference type="ChEBI" id="CHEBI:456216"/>
        <dbReference type="EC" id="2.7.1.23"/>
    </reaction>
</comment>
<dbReference type="AlphaFoldDB" id="A0A0M6WCC9"/>
<dbReference type="STRING" id="360807.ERS852392_00436"/>
<feature type="binding site" evidence="6">
    <location>
        <position position="177"/>
    </location>
    <ligand>
        <name>NAD(+)</name>
        <dbReference type="ChEBI" id="CHEBI:57540"/>
    </ligand>
</feature>
<name>A0A0M6WCC9_9FIRM</name>
<keyword evidence="6" id="KW-0547">Nucleotide-binding</keyword>
<dbReference type="InterPro" id="IPR016064">
    <property type="entry name" value="NAD/diacylglycerol_kinase_sf"/>
</dbReference>
<organism evidence="7 9">
    <name type="scientific">Roseburia inulinivorans</name>
    <dbReference type="NCBI Taxonomy" id="360807"/>
    <lineage>
        <taxon>Bacteria</taxon>
        <taxon>Bacillati</taxon>
        <taxon>Bacillota</taxon>
        <taxon>Clostridia</taxon>
        <taxon>Lachnospirales</taxon>
        <taxon>Lachnospiraceae</taxon>
        <taxon>Roseburia</taxon>
    </lineage>
</organism>
<dbReference type="GO" id="GO:0005524">
    <property type="term" value="F:ATP binding"/>
    <property type="evidence" value="ECO:0007669"/>
    <property type="project" value="UniProtKB-KW"/>
</dbReference>
<feature type="binding site" evidence="6">
    <location>
        <begin position="147"/>
        <end position="148"/>
    </location>
    <ligand>
        <name>NAD(+)</name>
        <dbReference type="ChEBI" id="CHEBI:57540"/>
    </ligand>
</feature>
<dbReference type="Pfam" id="PF01513">
    <property type="entry name" value="NAD_kinase"/>
    <property type="match status" value="1"/>
</dbReference>
<comment type="caution">
    <text evidence="6">Lacks conserved residue(s) required for the propagation of feature annotation.</text>
</comment>
<comment type="similarity">
    <text evidence="6">Belongs to the NAD kinase family.</text>
</comment>
<comment type="function">
    <text evidence="6">Involved in the regulation of the intracellular balance of NAD and NADP, and is a key enzyme in the biosynthesis of NADP. Catalyzes specifically the phosphorylation on 2'-hydroxyl of the adenosine moiety of NAD to yield NADP.</text>
</comment>
<evidence type="ECO:0000256" key="3">
    <source>
        <dbReference type="ARBA" id="ARBA00022857"/>
    </source>
</evidence>
<proteinExistence type="inferred from homology"/>
<dbReference type="GO" id="GO:0019674">
    <property type="term" value="P:NAD+ metabolic process"/>
    <property type="evidence" value="ECO:0007669"/>
    <property type="project" value="InterPro"/>
</dbReference>
<feature type="binding site" evidence="6">
    <location>
        <position position="175"/>
    </location>
    <ligand>
        <name>NAD(+)</name>
        <dbReference type="ChEBI" id="CHEBI:57540"/>
    </ligand>
</feature>
<keyword evidence="6" id="KW-0963">Cytoplasm</keyword>
<dbReference type="GO" id="GO:0006741">
    <property type="term" value="P:NADP+ biosynthetic process"/>
    <property type="evidence" value="ECO:0007669"/>
    <property type="project" value="UniProtKB-UniRule"/>
</dbReference>
<dbReference type="Proteomes" id="UP000049828">
    <property type="component" value="Unassembled WGS sequence"/>
</dbReference>
<feature type="binding site" evidence="6">
    <location>
        <begin position="73"/>
        <end position="74"/>
    </location>
    <ligand>
        <name>NAD(+)</name>
        <dbReference type="ChEBI" id="CHEBI:57540"/>
    </ligand>
</feature>
<keyword evidence="3 6" id="KW-0521">NADP</keyword>
<dbReference type="GO" id="GO:0051287">
    <property type="term" value="F:NAD binding"/>
    <property type="evidence" value="ECO:0007669"/>
    <property type="project" value="UniProtKB-ARBA"/>
</dbReference>
<keyword evidence="1 6" id="KW-0808">Transferase</keyword>
<keyword evidence="6" id="KW-0067">ATP-binding</keyword>
<dbReference type="Proteomes" id="UP000095395">
    <property type="component" value="Unassembled WGS sequence"/>
</dbReference>
<gene>
    <name evidence="8" type="primary">ppnK</name>
    <name evidence="6" type="synonym">nadK</name>
    <name evidence="8" type="ORF">ERS852392_00436</name>
    <name evidence="7" type="ORF">RIL183_00511</name>
</gene>